<accession>A0AAJ5QQR8</accession>
<dbReference type="Pfam" id="PF24827">
    <property type="entry name" value="AstE_AspA_cat"/>
    <property type="match status" value="1"/>
</dbReference>
<evidence type="ECO:0000256" key="1">
    <source>
        <dbReference type="ARBA" id="ARBA00001947"/>
    </source>
</evidence>
<comment type="cofactor">
    <cofactor evidence="1">
        <name>Zn(2+)</name>
        <dbReference type="ChEBI" id="CHEBI:29105"/>
    </cofactor>
</comment>
<protein>
    <submittedName>
        <fullName evidence="6">M14 family metallopeptidase</fullName>
    </submittedName>
</protein>
<dbReference type="InterPro" id="IPR055438">
    <property type="entry name" value="AstE_AspA_cat"/>
</dbReference>
<gene>
    <name evidence="6" type="ORF">OR613_17920</name>
</gene>
<dbReference type="EMBL" id="CP112887">
    <property type="protein sequence ID" value="WBW59897.1"/>
    <property type="molecule type" value="Genomic_DNA"/>
</dbReference>
<keyword evidence="4" id="KW-0862">Zinc</keyword>
<evidence type="ECO:0000259" key="5">
    <source>
        <dbReference type="Pfam" id="PF24827"/>
    </source>
</evidence>
<evidence type="ECO:0000256" key="2">
    <source>
        <dbReference type="ARBA" id="ARBA00022723"/>
    </source>
</evidence>
<dbReference type="PANTHER" id="PTHR37326:SF1">
    <property type="entry name" value="BLL3975 PROTEIN"/>
    <property type="match status" value="1"/>
</dbReference>
<evidence type="ECO:0000256" key="3">
    <source>
        <dbReference type="ARBA" id="ARBA00022801"/>
    </source>
</evidence>
<dbReference type="RefSeq" id="WP_131048283.1">
    <property type="nucleotide sequence ID" value="NZ_CP041247.1"/>
</dbReference>
<name>A0AAJ5QQR8_9ENTR</name>
<evidence type="ECO:0000256" key="4">
    <source>
        <dbReference type="ARBA" id="ARBA00022833"/>
    </source>
</evidence>
<evidence type="ECO:0000313" key="7">
    <source>
        <dbReference type="Proteomes" id="UP001210130"/>
    </source>
</evidence>
<dbReference type="PANTHER" id="PTHR37326">
    <property type="entry name" value="BLL3975 PROTEIN"/>
    <property type="match status" value="1"/>
</dbReference>
<proteinExistence type="predicted"/>
<feature type="domain" description="Succinylglutamate desuccinylase/Aspartoacylase catalytic" evidence="5">
    <location>
        <begin position="43"/>
        <end position="228"/>
    </location>
</feature>
<dbReference type="CDD" id="cd06250">
    <property type="entry name" value="M14_PaAOTO_like"/>
    <property type="match status" value="1"/>
</dbReference>
<evidence type="ECO:0000313" key="6">
    <source>
        <dbReference type="EMBL" id="WBW59897.1"/>
    </source>
</evidence>
<reference evidence="6 7" key="1">
    <citation type="journal article" date="2023" name="Microbiol. Resour. Announc.">
        <title>Complete Genome Sequence of the First Colistin-Resistant Raoultella electrica Strain.</title>
        <authorList>
            <person name="Aldeia C."/>
            <person name="Campos-Madueno E.I."/>
            <person name="Sendi P."/>
            <person name="Endimiani A."/>
        </authorList>
    </citation>
    <scope>NUCLEOTIDE SEQUENCE [LARGE SCALE GENOMIC DNA]</scope>
    <source>
        <strain evidence="6 7">S2-IND-01-C</strain>
    </source>
</reference>
<sequence>MNEHQVSAVENTHTRQNITLPASGTGAIHNLSILRFGSPGARPKAYLQAGLHADEFPGMLALHYLSTMLTEAAARGRIVGEIVILPQANPIGLAQQDSGFLLGRHDVESGDNFNRHYLDFTLAMGERLSDKLTPDSQLNRAIIRAEMATLLAEQQPTTALAALRHTLLSLAYDADFVFDLHADNQALPHMYVGTPLWPDAQDIAAELGVRAVLLAEKSGGNPFDEACSAPWWELAQRYPDYPIPLACLATTLELGCNDDVDVRLAQDQAAALYRILERRGVIEGPTDSDLPRLRCEATPLTAMSQVKAQHAGLIVYRLRTGDTVRAGDVVATIIVPAGEEVEVIAETDGILFARHSQPYAWQGKVIGKIAGSVPLATRQGNLLTD</sequence>
<dbReference type="Gene3D" id="3.40.630.10">
    <property type="entry name" value="Zn peptidases"/>
    <property type="match status" value="1"/>
</dbReference>
<dbReference type="AlphaFoldDB" id="A0AAJ5QQR8"/>
<dbReference type="Proteomes" id="UP001210130">
    <property type="component" value="Chromosome"/>
</dbReference>
<dbReference type="InterPro" id="IPR053138">
    <property type="entry name" value="N-alpha-Ac-DABA_deacetylase"/>
</dbReference>
<keyword evidence="2" id="KW-0479">Metal-binding</keyword>
<keyword evidence="7" id="KW-1185">Reference proteome</keyword>
<dbReference type="GO" id="GO:0016788">
    <property type="term" value="F:hydrolase activity, acting on ester bonds"/>
    <property type="evidence" value="ECO:0007669"/>
    <property type="project" value="InterPro"/>
</dbReference>
<dbReference type="SUPFAM" id="SSF53187">
    <property type="entry name" value="Zn-dependent exopeptidases"/>
    <property type="match status" value="1"/>
</dbReference>
<keyword evidence="3" id="KW-0378">Hydrolase</keyword>
<dbReference type="GO" id="GO:0046872">
    <property type="term" value="F:metal ion binding"/>
    <property type="evidence" value="ECO:0007669"/>
    <property type="project" value="UniProtKB-KW"/>
</dbReference>
<organism evidence="6 7">
    <name type="scientific">Klebsiella electrica</name>
    <dbReference type="NCBI Taxonomy" id="1259973"/>
    <lineage>
        <taxon>Bacteria</taxon>
        <taxon>Pseudomonadati</taxon>
        <taxon>Pseudomonadota</taxon>
        <taxon>Gammaproteobacteria</taxon>
        <taxon>Enterobacterales</taxon>
        <taxon>Enterobacteriaceae</taxon>
        <taxon>Klebsiella/Raoultella group</taxon>
        <taxon>Klebsiella</taxon>
    </lineage>
</organism>